<dbReference type="AlphaFoldDB" id="A0A5B8CB24"/>
<sequence length="115" mass="12420">MSRTAGGGARTGAGEEGFHARWVAALTELEVDVAEAERSLTGDHMPERRDPWQPPQELGPMPASLRTRAQALLERQTEVARQVAEAAAMSRKQARAVQAMRANGPARPVYVDMAG</sequence>
<organism evidence="2 3">
    <name type="scientific">Georgenia yuyongxinii</name>
    <dbReference type="NCBI Taxonomy" id="2589797"/>
    <lineage>
        <taxon>Bacteria</taxon>
        <taxon>Bacillati</taxon>
        <taxon>Actinomycetota</taxon>
        <taxon>Actinomycetes</taxon>
        <taxon>Micrococcales</taxon>
        <taxon>Bogoriellaceae</taxon>
        <taxon>Georgenia</taxon>
    </lineage>
</organism>
<accession>A0A5B8CB24</accession>
<dbReference type="OrthoDB" id="4943636at2"/>
<protein>
    <submittedName>
        <fullName evidence="2">Uncharacterized protein</fullName>
    </submittedName>
</protein>
<feature type="region of interest" description="Disordered" evidence="1">
    <location>
        <begin position="38"/>
        <end position="62"/>
    </location>
</feature>
<name>A0A5B8CB24_9MICO</name>
<evidence type="ECO:0000313" key="3">
    <source>
        <dbReference type="Proteomes" id="UP000314616"/>
    </source>
</evidence>
<gene>
    <name evidence="2" type="ORF">FE374_02420</name>
</gene>
<evidence type="ECO:0000313" key="2">
    <source>
        <dbReference type="EMBL" id="QDC26472.1"/>
    </source>
</evidence>
<dbReference type="Proteomes" id="UP000314616">
    <property type="component" value="Chromosome"/>
</dbReference>
<proteinExistence type="predicted"/>
<evidence type="ECO:0000256" key="1">
    <source>
        <dbReference type="SAM" id="MobiDB-lite"/>
    </source>
</evidence>
<dbReference type="KEGG" id="gyu:FE374_02420"/>
<feature type="compositionally biased region" description="Basic and acidic residues" evidence="1">
    <location>
        <begin position="38"/>
        <end position="51"/>
    </location>
</feature>
<dbReference type="EMBL" id="CP040915">
    <property type="protein sequence ID" value="QDC26472.1"/>
    <property type="molecule type" value="Genomic_DNA"/>
</dbReference>
<reference evidence="2 3" key="1">
    <citation type="submission" date="2019-05" db="EMBL/GenBank/DDBJ databases">
        <title>Georgenia *** sp. nov., and Georgenia *** sp. nov., isolated from the intestinal contents of plateau pika (Ochotona curzoniae) in the Qinghai-Tibet plateau of China.</title>
        <authorList>
            <person name="Tian Z."/>
        </authorList>
    </citation>
    <scope>NUCLEOTIDE SEQUENCE [LARGE SCALE GENOMIC DNA]</scope>
    <source>
        <strain evidence="2 3">Z443</strain>
    </source>
</reference>